<keyword evidence="1" id="KW-0813">Transport</keyword>
<accession>H0E529</accession>
<sequence>MRAPSPTVIQVESLSKTFRRDGHDVTVLDDVSLSVAAGRIAGVIGPSGAGKSTLARTINLLECPTSGTVTVAGQELTRLRERDLQAARRRIGTIFQSASLLSSRTVAGNVALPLELAGIGRAERRARVAELVERVGLTHHAGAYPAQLSGGQRQRVGIARALALRPDVLLSDEATSGLDTATTRTILALLRELRDDLGLTILLITHEMDVVRDVCDEVTLLRGGRVVESGALADLVADPRSALGRGLIPERPVGRPAAGREAWRVRYTERQVDPAWLALLQQEVGAPIELLGAAVEAVDGRPAGHVTIALPAGGPDLGALLAERGLDARRLPEVELDPLADGVPTPGAVPDPSAATAVSNGAGA</sequence>
<dbReference type="GO" id="GO:0005524">
    <property type="term" value="F:ATP binding"/>
    <property type="evidence" value="ECO:0007669"/>
    <property type="project" value="UniProtKB-KW"/>
</dbReference>
<evidence type="ECO:0000256" key="2">
    <source>
        <dbReference type="ARBA" id="ARBA00022475"/>
    </source>
</evidence>
<dbReference type="InterPro" id="IPR003439">
    <property type="entry name" value="ABC_transporter-like_ATP-bd"/>
</dbReference>
<evidence type="ECO:0000256" key="4">
    <source>
        <dbReference type="ARBA" id="ARBA00022840"/>
    </source>
</evidence>
<dbReference type="SMART" id="SM00382">
    <property type="entry name" value="AAA"/>
    <property type="match status" value="1"/>
</dbReference>
<dbReference type="Gene3D" id="3.40.50.300">
    <property type="entry name" value="P-loop containing nucleotide triphosphate hydrolases"/>
    <property type="match status" value="1"/>
</dbReference>
<dbReference type="PROSITE" id="PS50893">
    <property type="entry name" value="ABC_TRANSPORTER_2"/>
    <property type="match status" value="1"/>
</dbReference>
<dbReference type="GO" id="GO:0016887">
    <property type="term" value="F:ATP hydrolysis activity"/>
    <property type="evidence" value="ECO:0007669"/>
    <property type="project" value="InterPro"/>
</dbReference>
<evidence type="ECO:0000256" key="7">
    <source>
        <dbReference type="ARBA" id="ARBA00023136"/>
    </source>
</evidence>
<gene>
    <name evidence="10" type="ORF">PAI11_19140</name>
</gene>
<dbReference type="Proteomes" id="UP000005143">
    <property type="component" value="Unassembled WGS sequence"/>
</dbReference>
<dbReference type="PROSITE" id="PS00211">
    <property type="entry name" value="ABC_TRANSPORTER_1"/>
    <property type="match status" value="1"/>
</dbReference>
<dbReference type="AlphaFoldDB" id="H0E529"/>
<feature type="region of interest" description="Disordered" evidence="8">
    <location>
        <begin position="338"/>
        <end position="364"/>
    </location>
</feature>
<dbReference type="InterPro" id="IPR027417">
    <property type="entry name" value="P-loop_NTPase"/>
</dbReference>
<dbReference type="GO" id="GO:0006865">
    <property type="term" value="P:amino acid transport"/>
    <property type="evidence" value="ECO:0007669"/>
    <property type="project" value="UniProtKB-KW"/>
</dbReference>
<dbReference type="InterPro" id="IPR050086">
    <property type="entry name" value="MetN_ABC_transporter-like"/>
</dbReference>
<dbReference type="EMBL" id="AGUD01000135">
    <property type="protein sequence ID" value="EHN11196.1"/>
    <property type="molecule type" value="Genomic_DNA"/>
</dbReference>
<dbReference type="PATRIC" id="fig|1097667.3.peg.1897"/>
<evidence type="ECO:0000256" key="5">
    <source>
        <dbReference type="ARBA" id="ARBA00022967"/>
    </source>
</evidence>
<evidence type="ECO:0000313" key="10">
    <source>
        <dbReference type="EMBL" id="EHN11196.1"/>
    </source>
</evidence>
<keyword evidence="11" id="KW-1185">Reference proteome</keyword>
<proteinExistence type="predicted"/>
<protein>
    <submittedName>
        <fullName evidence="10">Methionine ABC transporter ATP-binding protein</fullName>
    </submittedName>
</protein>
<evidence type="ECO:0000256" key="6">
    <source>
        <dbReference type="ARBA" id="ARBA00022970"/>
    </source>
</evidence>
<evidence type="ECO:0000256" key="8">
    <source>
        <dbReference type="SAM" id="MobiDB-lite"/>
    </source>
</evidence>
<organism evidence="10 11">
    <name type="scientific">Patulibacter medicamentivorans</name>
    <dbReference type="NCBI Taxonomy" id="1097667"/>
    <lineage>
        <taxon>Bacteria</taxon>
        <taxon>Bacillati</taxon>
        <taxon>Actinomycetota</taxon>
        <taxon>Thermoleophilia</taxon>
        <taxon>Solirubrobacterales</taxon>
        <taxon>Patulibacteraceae</taxon>
        <taxon>Patulibacter</taxon>
    </lineage>
</organism>
<name>H0E529_9ACTN</name>
<evidence type="ECO:0000256" key="1">
    <source>
        <dbReference type="ARBA" id="ARBA00022448"/>
    </source>
</evidence>
<keyword evidence="7" id="KW-0472">Membrane</keyword>
<keyword evidence="3" id="KW-0547">Nucleotide-binding</keyword>
<comment type="caution">
    <text evidence="10">The sequence shown here is derived from an EMBL/GenBank/DDBJ whole genome shotgun (WGS) entry which is preliminary data.</text>
</comment>
<evidence type="ECO:0000313" key="11">
    <source>
        <dbReference type="Proteomes" id="UP000005143"/>
    </source>
</evidence>
<dbReference type="Pfam" id="PF00005">
    <property type="entry name" value="ABC_tran"/>
    <property type="match status" value="1"/>
</dbReference>
<dbReference type="RefSeq" id="WP_007573913.1">
    <property type="nucleotide sequence ID" value="NZ_AGUD01000135.1"/>
</dbReference>
<keyword evidence="4 10" id="KW-0067">ATP-binding</keyword>
<feature type="domain" description="ABC transporter" evidence="9">
    <location>
        <begin position="9"/>
        <end position="248"/>
    </location>
</feature>
<keyword evidence="6" id="KW-0029">Amino-acid transport</keyword>
<reference evidence="10 11" key="1">
    <citation type="journal article" date="2013" name="Biodegradation">
        <title>Quantitative proteomic analysis of ibuprofen-degrading Patulibacter sp. strain I11.</title>
        <authorList>
            <person name="Almeida B."/>
            <person name="Kjeldal H."/>
            <person name="Lolas I."/>
            <person name="Knudsen A.D."/>
            <person name="Carvalho G."/>
            <person name="Nielsen K.L."/>
            <person name="Barreto Crespo M.T."/>
            <person name="Stensballe A."/>
            <person name="Nielsen J.L."/>
        </authorList>
    </citation>
    <scope>NUCLEOTIDE SEQUENCE [LARGE SCALE GENOMIC DNA]</scope>
    <source>
        <strain evidence="10 11">I11</strain>
    </source>
</reference>
<dbReference type="PANTHER" id="PTHR43166:SF30">
    <property type="entry name" value="METHIONINE IMPORT ATP-BINDING PROTEIN METN"/>
    <property type="match status" value="1"/>
</dbReference>
<keyword evidence="5" id="KW-1278">Translocase</keyword>
<dbReference type="PANTHER" id="PTHR43166">
    <property type="entry name" value="AMINO ACID IMPORT ATP-BINDING PROTEIN"/>
    <property type="match status" value="1"/>
</dbReference>
<evidence type="ECO:0000256" key="3">
    <source>
        <dbReference type="ARBA" id="ARBA00022741"/>
    </source>
</evidence>
<dbReference type="InterPro" id="IPR003593">
    <property type="entry name" value="AAA+_ATPase"/>
</dbReference>
<dbReference type="InterPro" id="IPR017871">
    <property type="entry name" value="ABC_transporter-like_CS"/>
</dbReference>
<dbReference type="SUPFAM" id="SSF52540">
    <property type="entry name" value="P-loop containing nucleoside triphosphate hydrolases"/>
    <property type="match status" value="1"/>
</dbReference>
<evidence type="ECO:0000259" key="9">
    <source>
        <dbReference type="PROSITE" id="PS50893"/>
    </source>
</evidence>
<keyword evidence="2" id="KW-1003">Cell membrane</keyword>